<dbReference type="Pfam" id="PF01136">
    <property type="entry name" value="Peptidase_U32"/>
    <property type="match status" value="1"/>
</dbReference>
<reference evidence="1 2" key="1">
    <citation type="submission" date="2021-01" db="EMBL/GenBank/DDBJ databases">
        <title>FDA dAtabase for Regulatory Grade micrObial Sequences (FDA-ARGOS): Supporting development and validation of Infectious Disease Dx tests.</title>
        <authorList>
            <person name="Nelson B."/>
            <person name="Plummer A."/>
            <person name="Tallon L."/>
            <person name="Sadzewicz L."/>
            <person name="Zhao X."/>
            <person name="Boylan J."/>
            <person name="Ott S."/>
            <person name="Bowen H."/>
            <person name="Vavikolanu K."/>
            <person name="Mehta A."/>
            <person name="Aluvathingal J."/>
            <person name="Nadendla S."/>
            <person name="Myers T."/>
            <person name="Yan Y."/>
            <person name="Sichtig H."/>
        </authorList>
    </citation>
    <scope>NUCLEOTIDE SEQUENCE [LARGE SCALE GENOMIC DNA]</scope>
    <source>
        <strain evidence="1 2">FDAARGOS_1161</strain>
    </source>
</reference>
<dbReference type="InterPro" id="IPR051454">
    <property type="entry name" value="RNA/ubiquinone_mod_enzymes"/>
</dbReference>
<organism evidence="1 2">
    <name type="scientific">Peribacillus psychrosaccharolyticus</name>
    <name type="common">Bacillus psychrosaccharolyticus</name>
    <dbReference type="NCBI Taxonomy" id="1407"/>
    <lineage>
        <taxon>Bacteria</taxon>
        <taxon>Bacillati</taxon>
        <taxon>Bacillota</taxon>
        <taxon>Bacilli</taxon>
        <taxon>Bacillales</taxon>
        <taxon>Bacillaceae</taxon>
        <taxon>Peribacillus</taxon>
    </lineage>
</organism>
<dbReference type="InterPro" id="IPR032466">
    <property type="entry name" value="Metal_Hydrolase"/>
</dbReference>
<evidence type="ECO:0000313" key="1">
    <source>
        <dbReference type="EMBL" id="QQT00587.1"/>
    </source>
</evidence>
<dbReference type="KEGG" id="ppsr:I6J18_01185"/>
<proteinExistence type="predicted"/>
<accession>A0A974NMD1</accession>
<dbReference type="AlphaFoldDB" id="A0A974NMD1"/>
<protein>
    <submittedName>
        <fullName evidence="1">U32 family peptidase</fullName>
    </submittedName>
</protein>
<sequence length="305" mass="34463">MIELLATAESFEQAKHLIDCGVDTIYIGEEAYGLRLPYSFSREEQRAVIAYAHAHGRKVTVAVNAILHNEQIKTVPSYLTFLKENGVDRISVGDTGLIQLMKQPDYYIPFIYDAETIVTNHRQVDFWAKFGAVGAVAAREVPFEELQMMAKASLPIEVLVYGATCIHQSKRKLMRNYFNFIEKSEDVSRQRDLFLSEPKGDDTHYSIYEDCNGTHIFANNELNLLPYLGQLAAVNLTTWKLDGLYCSGESFVSIAKLFVEAREAIKAGLWSEALGAQLDRALRRFHPAKRGLDTGFFLLKPDQVK</sequence>
<dbReference type="PANTHER" id="PTHR30217">
    <property type="entry name" value="PEPTIDASE U32 FAMILY"/>
    <property type="match status" value="1"/>
</dbReference>
<evidence type="ECO:0000313" key="2">
    <source>
        <dbReference type="Proteomes" id="UP000595254"/>
    </source>
</evidence>
<keyword evidence="2" id="KW-1185">Reference proteome</keyword>
<name>A0A974NMD1_PERPY</name>
<dbReference type="Proteomes" id="UP000595254">
    <property type="component" value="Chromosome"/>
</dbReference>
<dbReference type="SUPFAM" id="SSF51556">
    <property type="entry name" value="Metallo-dependent hydrolases"/>
    <property type="match status" value="1"/>
</dbReference>
<dbReference type="PANTHER" id="PTHR30217:SF12">
    <property type="entry name" value="U32 FAMILY PEPTIDASE"/>
    <property type="match status" value="1"/>
</dbReference>
<dbReference type="EMBL" id="CP068053">
    <property type="protein sequence ID" value="QQT00587.1"/>
    <property type="molecule type" value="Genomic_DNA"/>
</dbReference>
<dbReference type="InterPro" id="IPR001539">
    <property type="entry name" value="Peptidase_U32"/>
</dbReference>
<gene>
    <name evidence="1" type="ORF">I6J18_01185</name>
</gene>
<dbReference type="RefSeq" id="WP_040373399.1">
    <property type="nucleotide sequence ID" value="NZ_CP068053.1"/>
</dbReference>